<feature type="region of interest" description="Disordered" evidence="1">
    <location>
        <begin position="103"/>
        <end position="124"/>
    </location>
</feature>
<protein>
    <submittedName>
        <fullName evidence="3">Uncharacterized protein</fullName>
    </submittedName>
</protein>
<dbReference type="EMBL" id="JBHFQA010000002">
    <property type="protein sequence ID" value="KAL2102122.1"/>
    <property type="molecule type" value="Genomic_DNA"/>
</dbReference>
<evidence type="ECO:0000313" key="4">
    <source>
        <dbReference type="Proteomes" id="UP001591681"/>
    </source>
</evidence>
<dbReference type="AlphaFoldDB" id="A0ABD1KSK5"/>
<feature type="signal peptide" evidence="2">
    <location>
        <begin position="1"/>
        <end position="19"/>
    </location>
</feature>
<comment type="caution">
    <text evidence="3">The sequence shown here is derived from an EMBL/GenBank/DDBJ whole genome shotgun (WGS) entry which is preliminary data.</text>
</comment>
<evidence type="ECO:0000256" key="2">
    <source>
        <dbReference type="SAM" id="SignalP"/>
    </source>
</evidence>
<feature type="chain" id="PRO_5044824084" evidence="2">
    <location>
        <begin position="20"/>
        <end position="124"/>
    </location>
</feature>
<keyword evidence="4" id="KW-1185">Reference proteome</keyword>
<sequence length="124" mass="13094">MNPAWSLSLSALLLGCVFGFPNSFNSTQNYTRIENELNTSATNATWSFLNRIESALNITILSLGSSVFAPPKSAYQLSNDQSTPPQVSGCLLPTCALQNLGNSLNSGDEIAGSSTSDPYGVGKK</sequence>
<proteinExistence type="predicted"/>
<gene>
    <name evidence="3" type="ORF">ACEWY4_001290</name>
</gene>
<feature type="compositionally biased region" description="Polar residues" evidence="1">
    <location>
        <begin position="103"/>
        <end position="117"/>
    </location>
</feature>
<evidence type="ECO:0000313" key="3">
    <source>
        <dbReference type="EMBL" id="KAL2102122.1"/>
    </source>
</evidence>
<dbReference type="Proteomes" id="UP001591681">
    <property type="component" value="Unassembled WGS sequence"/>
</dbReference>
<reference evidence="3 4" key="1">
    <citation type="submission" date="2024-09" db="EMBL/GenBank/DDBJ databases">
        <title>A chromosome-level genome assembly of Gray's grenadier anchovy, Coilia grayii.</title>
        <authorList>
            <person name="Fu Z."/>
        </authorList>
    </citation>
    <scope>NUCLEOTIDE SEQUENCE [LARGE SCALE GENOMIC DNA]</scope>
    <source>
        <strain evidence="3">G4</strain>
        <tissue evidence="3">Muscle</tissue>
    </source>
</reference>
<organism evidence="3 4">
    <name type="scientific">Coilia grayii</name>
    <name type="common">Gray's grenadier anchovy</name>
    <dbReference type="NCBI Taxonomy" id="363190"/>
    <lineage>
        <taxon>Eukaryota</taxon>
        <taxon>Metazoa</taxon>
        <taxon>Chordata</taxon>
        <taxon>Craniata</taxon>
        <taxon>Vertebrata</taxon>
        <taxon>Euteleostomi</taxon>
        <taxon>Actinopterygii</taxon>
        <taxon>Neopterygii</taxon>
        <taxon>Teleostei</taxon>
        <taxon>Clupei</taxon>
        <taxon>Clupeiformes</taxon>
        <taxon>Clupeoidei</taxon>
        <taxon>Engraulidae</taxon>
        <taxon>Coilinae</taxon>
        <taxon>Coilia</taxon>
    </lineage>
</organism>
<accession>A0ABD1KSK5</accession>
<evidence type="ECO:0000256" key="1">
    <source>
        <dbReference type="SAM" id="MobiDB-lite"/>
    </source>
</evidence>
<keyword evidence="2" id="KW-0732">Signal</keyword>
<name>A0ABD1KSK5_9TELE</name>